<organism evidence="1 2">
    <name type="scientific">Lasallia pustulata</name>
    <dbReference type="NCBI Taxonomy" id="136370"/>
    <lineage>
        <taxon>Eukaryota</taxon>
        <taxon>Fungi</taxon>
        <taxon>Dikarya</taxon>
        <taxon>Ascomycota</taxon>
        <taxon>Pezizomycotina</taxon>
        <taxon>Lecanoromycetes</taxon>
        <taxon>OSLEUM clade</taxon>
        <taxon>Umbilicariomycetidae</taxon>
        <taxon>Umbilicariales</taxon>
        <taxon>Umbilicariaceae</taxon>
        <taxon>Lasallia</taxon>
    </lineage>
</organism>
<gene>
    <name evidence="1" type="ORF">FRX48_05172</name>
</gene>
<dbReference type="AlphaFoldDB" id="A0A5M8PPD9"/>
<proteinExistence type="predicted"/>
<evidence type="ECO:0000313" key="2">
    <source>
        <dbReference type="Proteomes" id="UP000324767"/>
    </source>
</evidence>
<comment type="caution">
    <text evidence="1">The sequence shown here is derived from an EMBL/GenBank/DDBJ whole genome shotgun (WGS) entry which is preliminary data.</text>
</comment>
<protein>
    <recommendedName>
        <fullName evidence="3">Heterokaryon incompatibility domain-containing protein</fullName>
    </recommendedName>
</protein>
<sequence length="742" mass="84370">MDHLVRPKDRIPIDDVPVFESALHLCDRLGFKSFPSRTEHSSQDPASQRTHASFVQGWLYFGLLREIFRDSLQVEDFVRPTPPDRPQTVPYQWLLTTAKLSDYFKRPRKFNRSIVARYVPTILSSGLFDLLTFVVDQCNQFDQAQDGYDEELPAVLLSVRILIQTFDRYDKGYSYIPFRSHIPNTVYEHSSLSTEPIKQHMLRQRSVWCPHQVQYLIKTFSYHALIYLAEIKRDVADTFQGRHAGKCSGCSRVEAPLEGMMSILEDGDIPLLRCHRKTNTPGEISLSYVKLSSSTQYTAVSHLWSDGLGTRSLGSLPKCQLQRLLDRIQAAESYEHKKGWLERGVAKVQSSLSATDPTLLWLDVYCVPASTSSTDIQRNKCLKAAINHSLQAATEEEFLARLVVSGWRSRCWTHQESQVSRRILVQCRGSTAAFDHSLFRPLPRSDVRDELHGQVLAWHNYDYRKAGWRAMLSLQALFVIPDLKKVWFSFHGKTASRLDDVLAVFASIMGLSVAQIMPLENRMRAILHAAIAQEGRLPAGIFFSPALRMPSTGRLDDFDRWIPCFPGEGGDIDYGAGFAIATRTGFYLPIDQYSKGRRGCFGLKVPRPDQPIFHVRFNCKLLEVSLCFPEQLPQLPENVTHLVLALAMPQSGTTFEGVGACLIQYGDDPSWPVSWIIGSFDTVWYCSLRFRQMDDQTAYRLDATQIEAVTLPQELKSRAVIIRSEWYSWDKPKSPSVKEASA</sequence>
<dbReference type="EMBL" id="VXIT01000008">
    <property type="protein sequence ID" value="KAA6410862.1"/>
    <property type="molecule type" value="Genomic_DNA"/>
</dbReference>
<accession>A0A5M8PPD9</accession>
<reference evidence="1 2" key="1">
    <citation type="submission" date="2019-09" db="EMBL/GenBank/DDBJ databases">
        <title>The hologenome of the rock-dwelling lichen Lasallia pustulata.</title>
        <authorList>
            <person name="Greshake Tzovaras B."/>
            <person name="Segers F."/>
            <person name="Bicker A."/>
            <person name="Dal Grande F."/>
            <person name="Otte J."/>
            <person name="Hankeln T."/>
            <person name="Schmitt I."/>
            <person name="Ebersberger I."/>
        </authorList>
    </citation>
    <scope>NUCLEOTIDE SEQUENCE [LARGE SCALE GENOMIC DNA]</scope>
    <source>
        <strain evidence="1">A1-1</strain>
    </source>
</reference>
<dbReference type="PANTHER" id="PTHR39596">
    <property type="match status" value="1"/>
</dbReference>
<evidence type="ECO:0000313" key="1">
    <source>
        <dbReference type="EMBL" id="KAA6410862.1"/>
    </source>
</evidence>
<dbReference type="PANTHER" id="PTHR39596:SF3">
    <property type="entry name" value="HETEROKARYON INCOMPATIBILITY DOMAIN-CONTAINING PROTEIN"/>
    <property type="match status" value="1"/>
</dbReference>
<dbReference type="OrthoDB" id="2426273at2759"/>
<evidence type="ECO:0008006" key="3">
    <source>
        <dbReference type="Google" id="ProtNLM"/>
    </source>
</evidence>
<dbReference type="Proteomes" id="UP000324767">
    <property type="component" value="Unassembled WGS sequence"/>
</dbReference>
<name>A0A5M8PPD9_9LECA</name>